<feature type="compositionally biased region" description="Low complexity" evidence="1">
    <location>
        <begin position="87"/>
        <end position="143"/>
    </location>
</feature>
<dbReference type="InterPro" id="IPR018613">
    <property type="entry name" value="Ccdc97-like"/>
</dbReference>
<evidence type="ECO:0000256" key="1">
    <source>
        <dbReference type="SAM" id="MobiDB-lite"/>
    </source>
</evidence>
<feature type="compositionally biased region" description="Basic and acidic residues" evidence="1">
    <location>
        <begin position="543"/>
        <end position="574"/>
    </location>
</feature>
<feature type="region of interest" description="Disordered" evidence="1">
    <location>
        <begin position="500"/>
        <end position="615"/>
    </location>
</feature>
<dbReference type="EMBL" id="NWUJ01000012">
    <property type="protein sequence ID" value="PFH32243.1"/>
    <property type="molecule type" value="Genomic_DNA"/>
</dbReference>
<feature type="compositionally biased region" description="Low complexity" evidence="1">
    <location>
        <begin position="59"/>
        <end position="79"/>
    </location>
</feature>
<dbReference type="Pfam" id="PF09747">
    <property type="entry name" value="CCD97-like_C"/>
    <property type="match status" value="1"/>
</dbReference>
<name>A0A2A9M985_BESBE</name>
<reference evidence="3 4" key="1">
    <citation type="submission" date="2017-09" db="EMBL/GenBank/DDBJ databases">
        <title>Genome sequencing of Besnoitia besnoiti strain Bb-Ger1.</title>
        <authorList>
            <person name="Schares G."/>
            <person name="Venepally P."/>
            <person name="Lorenzi H.A."/>
        </authorList>
    </citation>
    <scope>NUCLEOTIDE SEQUENCE [LARGE SCALE GENOMIC DNA]</scope>
    <source>
        <strain evidence="3 4">Bb-Ger1</strain>
    </source>
</reference>
<feature type="region of interest" description="Disordered" evidence="1">
    <location>
        <begin position="392"/>
        <end position="433"/>
    </location>
</feature>
<dbReference type="PANTHER" id="PTHR31840">
    <property type="entry name" value="COILED-COIL DOMAIN-CONTAINING PROTEIN 97"/>
    <property type="match status" value="1"/>
</dbReference>
<keyword evidence="4" id="KW-1185">Reference proteome</keyword>
<dbReference type="GeneID" id="40307245"/>
<dbReference type="OrthoDB" id="333176at2759"/>
<feature type="region of interest" description="Disordered" evidence="1">
    <location>
        <begin position="1"/>
        <end position="162"/>
    </location>
</feature>
<feature type="domain" description="CCD97-like C-terminal" evidence="2">
    <location>
        <begin position="550"/>
        <end position="671"/>
    </location>
</feature>
<dbReference type="KEGG" id="bbes:BESB_021840"/>
<feature type="compositionally biased region" description="Low complexity" evidence="1">
    <location>
        <begin position="392"/>
        <end position="402"/>
    </location>
</feature>
<evidence type="ECO:0000313" key="3">
    <source>
        <dbReference type="EMBL" id="PFH32243.1"/>
    </source>
</evidence>
<sequence>MADIDAGLTPSPSPRRPASFSPFSFSAGARSAARRQAPAADISAFFRPEEADDPEDLADASSPTSPSSSASISPSSSPSPAFPPPSSSAAPSAPPLAQSVSSSTPSPAAAEGHVSPRASAAPSVACEEPGAAVSVSASASTSVRLKEATHAQTSPGVPVAPEPLSADVAEQIRLLLEGSPDVGPAALAAERRRKGREDAEMAEARFRARCDGKREVEEKKGAPAPPGAEAAARPWNAAEIVNMLVKHDKFVARPKVFFRNGEYLQEEPTQDELVADLQRLMHDSPHVVLERHGECFEAQHLAFFKENFAESPEVQFYINSLQSRSTPEQREKLAANRRLTKLRQLVAEGDFFSEAAMQARQLASMGALCGASLQPALYHELVGRFACAPDTASAPTSSSARSSRLELPLRGPEALKNSSSARGQGGSRGKPLQGAEERECFFSAAPGSLSSCLLSALDNRELRRAARQERAQWRRRDEALLAQMGGKVLQEHREQAEARRLRQAQRREAQDARENRREERAKQKVCALVEQLQTRHMARGRGKGLDDKRRESEKQQDAEEPRAEGIDGESKQEATSEEEHEEDMSVDLDSEEETDDEDEDDSPGDFKGRQVGVAPAEGKRARRFLNSASYTQRREDFLLLMQEKFLLGHDACYVNYAEIDQDESLDDLREVSIPSLRHRRPLAARVF</sequence>
<gene>
    <name evidence="3" type="ORF">BESB_021840</name>
</gene>
<organism evidence="3 4">
    <name type="scientific">Besnoitia besnoiti</name>
    <name type="common">Apicomplexan protozoan</name>
    <dbReference type="NCBI Taxonomy" id="94643"/>
    <lineage>
        <taxon>Eukaryota</taxon>
        <taxon>Sar</taxon>
        <taxon>Alveolata</taxon>
        <taxon>Apicomplexa</taxon>
        <taxon>Conoidasida</taxon>
        <taxon>Coccidia</taxon>
        <taxon>Eucoccidiorida</taxon>
        <taxon>Eimeriorina</taxon>
        <taxon>Sarcocystidae</taxon>
        <taxon>Besnoitia</taxon>
    </lineage>
</organism>
<dbReference type="PANTHER" id="PTHR31840:SF1">
    <property type="entry name" value="COILED-COIL DOMAIN-CONTAINING PROTEIN 97"/>
    <property type="match status" value="1"/>
</dbReference>
<feature type="compositionally biased region" description="Basic and acidic residues" evidence="1">
    <location>
        <begin position="500"/>
        <end position="522"/>
    </location>
</feature>
<feature type="compositionally biased region" description="Acidic residues" evidence="1">
    <location>
        <begin position="575"/>
        <end position="603"/>
    </location>
</feature>
<protein>
    <recommendedName>
        <fullName evidence="2">CCD97-like C-terminal domain-containing protein</fullName>
    </recommendedName>
</protein>
<dbReference type="STRING" id="94643.A0A2A9M985"/>
<dbReference type="InterPro" id="IPR040233">
    <property type="entry name" value="CCD97-like_C"/>
</dbReference>
<comment type="caution">
    <text evidence="3">The sequence shown here is derived from an EMBL/GenBank/DDBJ whole genome shotgun (WGS) entry which is preliminary data.</text>
</comment>
<accession>A0A2A9M985</accession>
<dbReference type="VEuPathDB" id="ToxoDB:BESB_021840"/>
<dbReference type="Proteomes" id="UP000224006">
    <property type="component" value="Chromosome XI"/>
</dbReference>
<evidence type="ECO:0000313" key="4">
    <source>
        <dbReference type="Proteomes" id="UP000224006"/>
    </source>
</evidence>
<proteinExistence type="predicted"/>
<dbReference type="RefSeq" id="XP_029216252.1">
    <property type="nucleotide sequence ID" value="XM_029360893.1"/>
</dbReference>
<dbReference type="AlphaFoldDB" id="A0A2A9M985"/>
<evidence type="ECO:0000259" key="2">
    <source>
        <dbReference type="Pfam" id="PF09747"/>
    </source>
</evidence>
<feature type="compositionally biased region" description="Low complexity" evidence="1">
    <location>
        <begin position="16"/>
        <end position="40"/>
    </location>
</feature>